<keyword evidence="5" id="KW-1185">Reference proteome</keyword>
<feature type="domain" description="Regulator of chromosome segregation-like C-terminal" evidence="3">
    <location>
        <begin position="84"/>
        <end position="118"/>
    </location>
</feature>
<sequence length="189" mass="21668">MAEKLYTSQELADNVGVSRSTIYRFLKVNQIKPVKIEGRAKLYAKDTLKKAQQELLLPSATAKKALAHDTKQLDKLQEQLELINEQLQEKDRQIAELHQLIDHQQKLTLAATKQINDLLALQETDPEAIKVAAEELKRLPENSAAQHILYPTQGVSYKTTNAISAAEEKKRPKRRRGLFSWFRRKKNND</sequence>
<accession>A0A0R1U754</accession>
<organism evidence="4 5">
    <name type="scientific">Ligilactobacillus apodemi DSM 16634 = JCM 16172</name>
    <dbReference type="NCBI Taxonomy" id="1423724"/>
    <lineage>
        <taxon>Bacteria</taxon>
        <taxon>Bacillati</taxon>
        <taxon>Bacillota</taxon>
        <taxon>Bacilli</taxon>
        <taxon>Lactobacillales</taxon>
        <taxon>Lactobacillaceae</taxon>
        <taxon>Ligilactobacillus</taxon>
    </lineage>
</organism>
<dbReference type="InterPro" id="IPR009061">
    <property type="entry name" value="DNA-bd_dom_put_sf"/>
</dbReference>
<evidence type="ECO:0000259" key="3">
    <source>
        <dbReference type="Pfam" id="PF04394"/>
    </source>
</evidence>
<evidence type="ECO:0000256" key="2">
    <source>
        <dbReference type="SAM" id="MobiDB-lite"/>
    </source>
</evidence>
<dbReference type="eggNOG" id="ENOG50328G6">
    <property type="taxonomic scope" value="Bacteria"/>
</dbReference>
<proteinExistence type="predicted"/>
<keyword evidence="1" id="KW-0175">Coiled coil</keyword>
<dbReference type="Gene3D" id="1.10.1660.10">
    <property type="match status" value="1"/>
</dbReference>
<feature type="compositionally biased region" description="Basic residues" evidence="2">
    <location>
        <begin position="171"/>
        <end position="189"/>
    </location>
</feature>
<protein>
    <submittedName>
        <fullName evidence="4">Transcriptional regulator</fullName>
    </submittedName>
</protein>
<feature type="region of interest" description="Disordered" evidence="2">
    <location>
        <begin position="164"/>
        <end position="189"/>
    </location>
</feature>
<evidence type="ECO:0000313" key="5">
    <source>
        <dbReference type="Proteomes" id="UP000051324"/>
    </source>
</evidence>
<evidence type="ECO:0000256" key="1">
    <source>
        <dbReference type="SAM" id="Coils"/>
    </source>
</evidence>
<comment type="caution">
    <text evidence="4">The sequence shown here is derived from an EMBL/GenBank/DDBJ whole genome shotgun (WGS) entry which is preliminary data.</text>
</comment>
<dbReference type="InterPro" id="IPR007489">
    <property type="entry name" value="RocS-like_C"/>
</dbReference>
<dbReference type="EMBL" id="AZFT01000009">
    <property type="protein sequence ID" value="KRL87096.1"/>
    <property type="molecule type" value="Genomic_DNA"/>
</dbReference>
<dbReference type="Proteomes" id="UP000051324">
    <property type="component" value="Unassembled WGS sequence"/>
</dbReference>
<dbReference type="SUPFAM" id="SSF46955">
    <property type="entry name" value="Putative DNA-binding domain"/>
    <property type="match status" value="1"/>
</dbReference>
<dbReference type="Pfam" id="PF04394">
    <property type="entry name" value="DUF536"/>
    <property type="match status" value="1"/>
</dbReference>
<dbReference type="RefSeq" id="WP_025087933.1">
    <property type="nucleotide sequence ID" value="NZ_AZFT01000009.1"/>
</dbReference>
<reference evidence="4 5" key="1">
    <citation type="journal article" date="2015" name="Genome Announc.">
        <title>Expanding the biotechnology potential of lactobacilli through comparative genomics of 213 strains and associated genera.</title>
        <authorList>
            <person name="Sun Z."/>
            <person name="Harris H.M."/>
            <person name="McCann A."/>
            <person name="Guo C."/>
            <person name="Argimon S."/>
            <person name="Zhang W."/>
            <person name="Yang X."/>
            <person name="Jeffery I.B."/>
            <person name="Cooney J.C."/>
            <person name="Kagawa T.F."/>
            <person name="Liu W."/>
            <person name="Song Y."/>
            <person name="Salvetti E."/>
            <person name="Wrobel A."/>
            <person name="Rasinkangas P."/>
            <person name="Parkhill J."/>
            <person name="Rea M.C."/>
            <person name="O'Sullivan O."/>
            <person name="Ritari J."/>
            <person name="Douillard F.P."/>
            <person name="Paul Ross R."/>
            <person name="Yang R."/>
            <person name="Briner A.E."/>
            <person name="Felis G.E."/>
            <person name="de Vos W.M."/>
            <person name="Barrangou R."/>
            <person name="Klaenhammer T.R."/>
            <person name="Caufield P.W."/>
            <person name="Cui Y."/>
            <person name="Zhang H."/>
            <person name="O'Toole P.W."/>
        </authorList>
    </citation>
    <scope>NUCLEOTIDE SEQUENCE [LARGE SCALE GENOMIC DNA]</scope>
    <source>
        <strain evidence="4 5">DSM 16634</strain>
    </source>
</reference>
<evidence type="ECO:0000313" key="4">
    <source>
        <dbReference type="EMBL" id="KRL87096.1"/>
    </source>
</evidence>
<dbReference type="STRING" id="1423724.FC32_GL000389"/>
<dbReference type="AlphaFoldDB" id="A0A0R1U754"/>
<dbReference type="OrthoDB" id="2319036at2"/>
<dbReference type="PATRIC" id="fig|1423724.4.peg.408"/>
<gene>
    <name evidence="4" type="ORF">FC32_GL000389</name>
</gene>
<name>A0A0R1U754_9LACO</name>
<feature type="coiled-coil region" evidence="1">
    <location>
        <begin position="59"/>
        <end position="107"/>
    </location>
</feature>